<dbReference type="InterPro" id="IPR004498">
    <property type="entry name" value="Ribosomal_PrmA_MeTrfase"/>
</dbReference>
<keyword evidence="6" id="KW-0689">Ribosomal protein</keyword>
<dbReference type="InterPro" id="IPR029063">
    <property type="entry name" value="SAM-dependent_MTases_sf"/>
</dbReference>
<proteinExistence type="inferred from homology"/>
<dbReference type="GO" id="GO:0016279">
    <property type="term" value="F:protein-lysine N-methyltransferase activity"/>
    <property type="evidence" value="ECO:0007669"/>
    <property type="project" value="TreeGrafter"/>
</dbReference>
<comment type="caution">
    <text evidence="6">The sequence shown here is derived from an EMBL/GenBank/DDBJ whole genome shotgun (WGS) entry which is preliminary data.</text>
</comment>
<keyword evidence="2" id="KW-0963">Cytoplasm</keyword>
<sequence length="178" mass="18528">WKEHYHPFLVAPGIWICPSWLSPPDPAAVTLMLDPGMAFGTGEHPTTALCLAWLTEQSLSGATLIDYGTGSGILAMAALKLGAARATGVDIDAKAVEIARENLVRNGLAEQFTACTPDELPASANADIVLANILANPLRELAPRLIQLLKPGGQLVLSGMLAGQADEVAAAYAGAVDF</sequence>
<feature type="non-terminal residue" evidence="6">
    <location>
        <position position="178"/>
    </location>
</feature>
<keyword evidence="5" id="KW-0949">S-adenosyl-L-methionine</keyword>
<dbReference type="Pfam" id="PF06325">
    <property type="entry name" value="PrmA"/>
    <property type="match status" value="1"/>
</dbReference>
<dbReference type="Proteomes" id="UP000178379">
    <property type="component" value="Unassembled WGS sequence"/>
</dbReference>
<dbReference type="PANTHER" id="PTHR43648:SF1">
    <property type="entry name" value="ELECTRON TRANSFER FLAVOPROTEIN BETA SUBUNIT LYSINE METHYLTRANSFERASE"/>
    <property type="match status" value="1"/>
</dbReference>
<reference evidence="6 7" key="1">
    <citation type="journal article" date="2016" name="Nat. Commun.">
        <title>Thousands of microbial genomes shed light on interconnected biogeochemical processes in an aquifer system.</title>
        <authorList>
            <person name="Anantharaman K."/>
            <person name="Brown C.T."/>
            <person name="Hug L.A."/>
            <person name="Sharon I."/>
            <person name="Castelle C.J."/>
            <person name="Probst A.J."/>
            <person name="Thomas B.C."/>
            <person name="Singh A."/>
            <person name="Wilkins M.J."/>
            <person name="Karaoz U."/>
            <person name="Brodie E.L."/>
            <person name="Williams K.H."/>
            <person name="Hubbard S.S."/>
            <person name="Banfield J.F."/>
        </authorList>
    </citation>
    <scope>NUCLEOTIDE SEQUENCE [LARGE SCALE GENOMIC DNA]</scope>
</reference>
<evidence type="ECO:0000256" key="3">
    <source>
        <dbReference type="ARBA" id="ARBA00022603"/>
    </source>
</evidence>
<keyword evidence="6" id="KW-0687">Ribonucleoprotein</keyword>
<dbReference type="NCBIfam" id="TIGR00406">
    <property type="entry name" value="prmA"/>
    <property type="match status" value="1"/>
</dbReference>
<comment type="similarity">
    <text evidence="1">Belongs to the methyltransferase superfamily. PrmA family.</text>
</comment>
<dbReference type="CDD" id="cd02440">
    <property type="entry name" value="AdoMet_MTases"/>
    <property type="match status" value="1"/>
</dbReference>
<dbReference type="EMBL" id="MFSQ01000100">
    <property type="protein sequence ID" value="OGI39042.1"/>
    <property type="molecule type" value="Genomic_DNA"/>
</dbReference>
<evidence type="ECO:0000256" key="2">
    <source>
        <dbReference type="ARBA" id="ARBA00022490"/>
    </source>
</evidence>
<feature type="non-terminal residue" evidence="6">
    <location>
        <position position="1"/>
    </location>
</feature>
<name>A0A1F6T1J1_9PROT</name>
<evidence type="ECO:0000256" key="1">
    <source>
        <dbReference type="ARBA" id="ARBA00009741"/>
    </source>
</evidence>
<dbReference type="GO" id="GO:0032259">
    <property type="term" value="P:methylation"/>
    <property type="evidence" value="ECO:0007669"/>
    <property type="project" value="UniProtKB-KW"/>
</dbReference>
<organism evidence="6 7">
    <name type="scientific">Candidatus Muproteobacteria bacterium RBG_16_62_13</name>
    <dbReference type="NCBI Taxonomy" id="1817756"/>
    <lineage>
        <taxon>Bacteria</taxon>
        <taxon>Pseudomonadati</taxon>
        <taxon>Pseudomonadota</taxon>
        <taxon>Candidatus Muproteobacteria</taxon>
    </lineage>
</organism>
<evidence type="ECO:0000256" key="5">
    <source>
        <dbReference type="ARBA" id="ARBA00022691"/>
    </source>
</evidence>
<dbReference type="AlphaFoldDB" id="A0A1F6T1J1"/>
<evidence type="ECO:0000313" key="7">
    <source>
        <dbReference type="Proteomes" id="UP000178379"/>
    </source>
</evidence>
<dbReference type="PANTHER" id="PTHR43648">
    <property type="entry name" value="ELECTRON TRANSFER FLAVOPROTEIN BETA SUBUNIT LYSINE METHYLTRANSFERASE"/>
    <property type="match status" value="1"/>
</dbReference>
<evidence type="ECO:0000313" key="6">
    <source>
        <dbReference type="EMBL" id="OGI39042.1"/>
    </source>
</evidence>
<dbReference type="GO" id="GO:0005840">
    <property type="term" value="C:ribosome"/>
    <property type="evidence" value="ECO:0007669"/>
    <property type="project" value="UniProtKB-KW"/>
</dbReference>
<accession>A0A1F6T1J1</accession>
<keyword evidence="4 6" id="KW-0808">Transferase</keyword>
<dbReference type="SUPFAM" id="SSF53335">
    <property type="entry name" value="S-adenosyl-L-methionine-dependent methyltransferases"/>
    <property type="match status" value="1"/>
</dbReference>
<dbReference type="InterPro" id="IPR050078">
    <property type="entry name" value="Ribosomal_L11_MeTrfase_PrmA"/>
</dbReference>
<dbReference type="STRING" id="1817756.A2140_04840"/>
<gene>
    <name evidence="6" type="ORF">A2140_04840</name>
</gene>
<keyword evidence="3 6" id="KW-0489">Methyltransferase</keyword>
<evidence type="ECO:0000256" key="4">
    <source>
        <dbReference type="ARBA" id="ARBA00022679"/>
    </source>
</evidence>
<protein>
    <submittedName>
        <fullName evidence="6">Ribosomal protein L11 methyltransferase</fullName>
    </submittedName>
</protein>
<dbReference type="Gene3D" id="3.40.50.150">
    <property type="entry name" value="Vaccinia Virus protein VP39"/>
    <property type="match status" value="1"/>
</dbReference>